<evidence type="ECO:0000259" key="5">
    <source>
        <dbReference type="Pfam" id="PF12544"/>
    </source>
</evidence>
<dbReference type="PANTHER" id="PTHR30538:SF1">
    <property type="entry name" value="L-LYSINE 2,3-AMINOMUTASE"/>
    <property type="match status" value="1"/>
</dbReference>
<feature type="region of interest" description="Disordered" evidence="4">
    <location>
        <begin position="260"/>
        <end position="279"/>
    </location>
</feature>
<proteinExistence type="predicted"/>
<comment type="caution">
    <text evidence="6">The sequence shown here is derived from an EMBL/GenBank/DDBJ whole genome shotgun (WGS) entry which is preliminary data.</text>
</comment>
<keyword evidence="3" id="KW-0663">Pyridoxal phosphate</keyword>
<dbReference type="Gene3D" id="3.20.20.70">
    <property type="entry name" value="Aldolase class I"/>
    <property type="match status" value="1"/>
</dbReference>
<dbReference type="EMBL" id="AONQ01000022">
    <property type="protein sequence ID" value="EME70114.1"/>
    <property type="molecule type" value="Genomic_DNA"/>
</dbReference>
<dbReference type="Pfam" id="PF12544">
    <property type="entry name" value="LAM_C"/>
    <property type="match status" value="1"/>
</dbReference>
<evidence type="ECO:0000313" key="6">
    <source>
        <dbReference type="EMBL" id="EME70114.1"/>
    </source>
</evidence>
<evidence type="ECO:0000256" key="3">
    <source>
        <dbReference type="PIRSR" id="PIRSR603739-50"/>
    </source>
</evidence>
<evidence type="ECO:0000256" key="2">
    <source>
        <dbReference type="ARBA" id="ARBA00023235"/>
    </source>
</evidence>
<keyword evidence="1" id="KW-0411">Iron-sulfur</keyword>
<reference evidence="6 7" key="1">
    <citation type="journal article" date="2014" name="Genome Announc.">
        <title>Draft Genome Sequence of Magnetospirillum sp. Strain SO-1, a Freshwater Magnetotactic Bacterium Isolated from the Ol'khovka River, Russia.</title>
        <authorList>
            <person name="Grouzdev D.S."/>
            <person name="Dziuba M.V."/>
            <person name="Sukhacheva M.S."/>
            <person name="Mardanov A.V."/>
            <person name="Beletskiy A.V."/>
            <person name="Kuznetsov B.B."/>
            <person name="Skryabin K.G."/>
        </authorList>
    </citation>
    <scope>NUCLEOTIDE SEQUENCE [LARGE SCALE GENOMIC DNA]</scope>
    <source>
        <strain evidence="6 7">SO-1</strain>
    </source>
</reference>
<evidence type="ECO:0000313" key="7">
    <source>
        <dbReference type="Proteomes" id="UP000011744"/>
    </source>
</evidence>
<dbReference type="STRING" id="1244869.H261_09919"/>
<dbReference type="InterPro" id="IPR013785">
    <property type="entry name" value="Aldolase_TIM"/>
</dbReference>
<dbReference type="InterPro" id="IPR003739">
    <property type="entry name" value="Lys_aminomutase/Glu_NH3_mut"/>
</dbReference>
<dbReference type="SUPFAM" id="SSF102114">
    <property type="entry name" value="Radical SAM enzymes"/>
    <property type="match status" value="1"/>
</dbReference>
<protein>
    <submittedName>
        <fullName evidence="6">Lysine 2,3-aminomutase</fullName>
    </submittedName>
</protein>
<dbReference type="GO" id="GO:0051539">
    <property type="term" value="F:4 iron, 4 sulfur cluster binding"/>
    <property type="evidence" value="ECO:0007669"/>
    <property type="project" value="UniProtKB-KW"/>
</dbReference>
<dbReference type="InterPro" id="IPR058240">
    <property type="entry name" value="rSAM_sf"/>
</dbReference>
<evidence type="ECO:0000256" key="1">
    <source>
        <dbReference type="ARBA" id="ARBA00022485"/>
    </source>
</evidence>
<accession>M3ACA1</accession>
<feature type="region of interest" description="Disordered" evidence="4">
    <location>
        <begin position="289"/>
        <end position="341"/>
    </location>
</feature>
<keyword evidence="1" id="KW-0479">Metal-binding</keyword>
<feature type="compositionally biased region" description="Basic residues" evidence="4">
    <location>
        <begin position="198"/>
        <end position="213"/>
    </location>
</feature>
<dbReference type="AlphaFoldDB" id="M3ACA1"/>
<keyword evidence="2" id="KW-0413">Isomerase</keyword>
<dbReference type="PANTHER" id="PTHR30538">
    <property type="entry name" value="LYSINE 2,3-AMINOMUTASE-RELATED"/>
    <property type="match status" value="1"/>
</dbReference>
<dbReference type="eggNOG" id="COG1509">
    <property type="taxonomic scope" value="Bacteria"/>
</dbReference>
<feature type="region of interest" description="Disordered" evidence="4">
    <location>
        <begin position="164"/>
        <end position="243"/>
    </location>
</feature>
<name>M3ACA1_9PROT</name>
<feature type="modified residue" description="N6-(pyridoxal phosphate)lysine" evidence="3">
    <location>
        <position position="113"/>
    </location>
</feature>
<feature type="compositionally biased region" description="Basic and acidic residues" evidence="4">
    <location>
        <begin position="188"/>
        <end position="197"/>
    </location>
</feature>
<feature type="domain" description="Lysine-2,3-aminomutase C-terminal" evidence="5">
    <location>
        <begin position="90"/>
        <end position="120"/>
    </location>
</feature>
<organism evidence="6 7">
    <name type="scientific">Paramagnetospirillum caucaseum</name>
    <dbReference type="NCBI Taxonomy" id="1244869"/>
    <lineage>
        <taxon>Bacteria</taxon>
        <taxon>Pseudomonadati</taxon>
        <taxon>Pseudomonadota</taxon>
        <taxon>Alphaproteobacteria</taxon>
        <taxon>Rhodospirillales</taxon>
        <taxon>Magnetospirillaceae</taxon>
        <taxon>Paramagnetospirillum</taxon>
    </lineage>
</organism>
<feature type="compositionally biased region" description="Basic residues" evidence="4">
    <location>
        <begin position="221"/>
        <end position="230"/>
    </location>
</feature>
<gene>
    <name evidence="6" type="ORF">H261_09919</name>
</gene>
<sequence>MWLAVHVNHPRELSPLAAAGLERLARAGVPLLSQTVLLKGVNDRAEVLEELFRALVRNRVRPYYLHHPDLAPGTAHFRPSVAEGQALMRRLRGRLSGIAQPTYVLDIPGGAGKVPVGPGYWDGEGGRLPIRRAGRTAIRRNDGYSCLPVGDLIGSAPNFRQPCWNSHEDQCQPDSSRQHSRTQRPPVRRAEDPDRPARQGRRLHHRRDARHPHRQQDQRALAHRRHRREVQRRGQGVHLPVPRRFDHDLHGFRELRAVHHAQRHPGRHHRLPAGRHGGRGGLRRRFAGFHHPAGKGGDEGGRGRPGGEGADRVVVLQAGQAGKRHEDPGSPLPGRGRGDLGQHHRMHLCRAVQGLSGDHSLRTAQRHDGGGPQGRP</sequence>
<dbReference type="Proteomes" id="UP000011744">
    <property type="component" value="Unassembled WGS sequence"/>
</dbReference>
<feature type="compositionally biased region" description="Basic and acidic residues" evidence="4">
    <location>
        <begin position="359"/>
        <end position="369"/>
    </location>
</feature>
<comment type="cofactor">
    <cofactor evidence="3">
        <name>pyridoxal 5'-phosphate</name>
        <dbReference type="ChEBI" id="CHEBI:597326"/>
    </cofactor>
</comment>
<keyword evidence="1" id="KW-0408">Iron</keyword>
<keyword evidence="1" id="KW-0004">4Fe-4S</keyword>
<dbReference type="GO" id="GO:0016853">
    <property type="term" value="F:isomerase activity"/>
    <property type="evidence" value="ECO:0007669"/>
    <property type="project" value="UniProtKB-KW"/>
</dbReference>
<dbReference type="InterPro" id="IPR025895">
    <property type="entry name" value="LAM_C_dom"/>
</dbReference>
<feature type="region of interest" description="Disordered" evidence="4">
    <location>
        <begin position="354"/>
        <end position="376"/>
    </location>
</feature>
<keyword evidence="7" id="KW-1185">Reference proteome</keyword>
<evidence type="ECO:0000256" key="4">
    <source>
        <dbReference type="SAM" id="MobiDB-lite"/>
    </source>
</evidence>